<feature type="domain" description="Dynamin-type G" evidence="13">
    <location>
        <begin position="53"/>
        <end position="284"/>
    </location>
</feature>
<feature type="domain" description="EF-hand" evidence="12">
    <location>
        <begin position="476"/>
        <end position="511"/>
    </location>
</feature>
<dbReference type="Pfam" id="PF12763">
    <property type="entry name" value="EH"/>
    <property type="match status" value="1"/>
</dbReference>
<dbReference type="GO" id="GO:0005886">
    <property type="term" value="C:plasma membrane"/>
    <property type="evidence" value="ECO:0007669"/>
    <property type="project" value="UniProtKB-SubCell"/>
</dbReference>
<dbReference type="GO" id="GO:0055038">
    <property type="term" value="C:recycling endosome membrane"/>
    <property type="evidence" value="ECO:0007669"/>
    <property type="project" value="UniProtKB-SubCell"/>
</dbReference>
<evidence type="ECO:0000259" key="13">
    <source>
        <dbReference type="PROSITE" id="PS51718"/>
    </source>
</evidence>
<proteinExistence type="predicted"/>
<dbReference type="Pfam" id="PF00350">
    <property type="entry name" value="Dynamin_N"/>
    <property type="match status" value="1"/>
</dbReference>
<dbReference type="Gene3D" id="1.10.238.10">
    <property type="entry name" value="EF-hand"/>
    <property type="match status" value="1"/>
</dbReference>
<evidence type="ECO:0000256" key="2">
    <source>
        <dbReference type="ARBA" id="ARBA00004413"/>
    </source>
</evidence>
<dbReference type="Gene3D" id="1.10.268.20">
    <property type="match status" value="1"/>
</dbReference>
<evidence type="ECO:0000259" key="12">
    <source>
        <dbReference type="PROSITE" id="PS50222"/>
    </source>
</evidence>
<sequence length="534" mass="61052">MFSWLKGDDSKSAELYNSVIDGLKKIYKTKLLQLELAYQFHDFHSPQLDDADFDAKPMILLVGQYSTGKTTFIKYLLERDFPGIRIGPEPTTDRFIAVMYDEKDGIIPGNALVVDPKKQFRPLSKYGNAFLNRFQCSMVNSPVLKGISIVDTPGILSGEKQRVDRGYNFTGVLEWFAERVDRIILLFDAHKLDISDEFRRSIEALRGHDDKIRIVLNKADMIDHQQLMRVYGALMWSLGKVLQTPEVARVYIGSFWDQPLRFDTNRRLFEDEEQDLFKDLQSLPRNATLRKLNDLIKRARLAKVHAYIISSLKKEMPSMFGKDSRKKELIKNLGNIYEQIQREYHISPGDFPEIKTMQENLANHDFSKFNQLKPHLLAVVDKMLSDDISNLMSQIPQEETLQAPNNLSGGAFVGVEDSISPFGYKRGEGIDAGHGEPEWVVNKVRYKFENIFESLAPINGKLSGEAAKKEMMKSKLPNPVLGKIWKLSDVDKDGFLDCDEFCLAMHLINVKLDGHDLPAQLPDHLIPPSKRKED</sequence>
<evidence type="ECO:0000256" key="10">
    <source>
        <dbReference type="ARBA" id="ARBA00023136"/>
    </source>
</evidence>
<dbReference type="GO" id="GO:0006897">
    <property type="term" value="P:endocytosis"/>
    <property type="evidence" value="ECO:0007669"/>
    <property type="project" value="TreeGrafter"/>
</dbReference>
<keyword evidence="15" id="KW-1185">Reference proteome</keyword>
<dbReference type="InterPro" id="IPR040990">
    <property type="entry name" value="DUF5600"/>
</dbReference>
<dbReference type="Gene3D" id="3.40.50.300">
    <property type="entry name" value="P-loop containing nucleotide triphosphate hydrolases"/>
    <property type="match status" value="1"/>
</dbReference>
<gene>
    <name evidence="14" type="primary">106667828</name>
</gene>
<dbReference type="CDD" id="cd00052">
    <property type="entry name" value="EH"/>
    <property type="match status" value="1"/>
</dbReference>
<keyword evidence="10" id="KW-0472">Membrane</keyword>
<evidence type="ECO:0000259" key="11">
    <source>
        <dbReference type="PROSITE" id="PS50031"/>
    </source>
</evidence>
<accession>A0A8I6RUA6</accession>
<dbReference type="GO" id="GO:0005524">
    <property type="term" value="F:ATP binding"/>
    <property type="evidence" value="ECO:0007669"/>
    <property type="project" value="UniProtKB-KW"/>
</dbReference>
<dbReference type="InterPro" id="IPR018247">
    <property type="entry name" value="EF_Hand_1_Ca_BS"/>
</dbReference>
<evidence type="ECO:0000256" key="6">
    <source>
        <dbReference type="ARBA" id="ARBA00022741"/>
    </source>
</evidence>
<keyword evidence="6" id="KW-0547">Nucleotide-binding</keyword>
<keyword evidence="4" id="KW-0597">Phosphoprotein</keyword>
<protein>
    <submittedName>
        <fullName evidence="14">Uncharacterized protein</fullName>
    </submittedName>
</protein>
<evidence type="ECO:0000256" key="7">
    <source>
        <dbReference type="ARBA" id="ARBA00022753"/>
    </source>
</evidence>
<dbReference type="PROSITE" id="PS51718">
    <property type="entry name" value="G_DYNAMIN_2"/>
    <property type="match status" value="1"/>
</dbReference>
<dbReference type="GO" id="GO:0016197">
    <property type="term" value="P:endosomal transport"/>
    <property type="evidence" value="ECO:0007669"/>
    <property type="project" value="TreeGrafter"/>
</dbReference>
<dbReference type="PANTHER" id="PTHR11216:SF31">
    <property type="entry name" value="AT21416P"/>
    <property type="match status" value="1"/>
</dbReference>
<dbReference type="GO" id="GO:0005525">
    <property type="term" value="F:GTP binding"/>
    <property type="evidence" value="ECO:0007669"/>
    <property type="project" value="InterPro"/>
</dbReference>
<dbReference type="InterPro" id="IPR011992">
    <property type="entry name" value="EF-hand-dom_pair"/>
</dbReference>
<evidence type="ECO:0000313" key="15">
    <source>
        <dbReference type="Proteomes" id="UP000494040"/>
    </source>
</evidence>
<comment type="subcellular location">
    <subcellularLocation>
        <location evidence="2">Cell membrane</location>
        <topology evidence="2">Peripheral membrane protein</topology>
        <orientation evidence="2">Cytoplasmic side</orientation>
    </subcellularLocation>
    <subcellularLocation>
        <location evidence="1">Endosome membrane</location>
        <topology evidence="1">Peripheral membrane protein</topology>
        <orientation evidence="1">Cytoplasmic side</orientation>
    </subcellularLocation>
</comment>
<keyword evidence="3" id="KW-1003">Cell membrane</keyword>
<dbReference type="InterPro" id="IPR000261">
    <property type="entry name" value="EH_dom"/>
</dbReference>
<evidence type="ECO:0000256" key="8">
    <source>
        <dbReference type="ARBA" id="ARBA00022837"/>
    </source>
</evidence>
<dbReference type="Pfam" id="PF18150">
    <property type="entry name" value="DUF5600"/>
    <property type="match status" value="1"/>
</dbReference>
<dbReference type="FunFam" id="1.10.238.10:FF:000038">
    <property type="entry name" value="EH domain-containing protein 3"/>
    <property type="match status" value="1"/>
</dbReference>
<dbReference type="InterPro" id="IPR022812">
    <property type="entry name" value="Dynamin"/>
</dbReference>
<dbReference type="InterPro" id="IPR030381">
    <property type="entry name" value="G_DYNAMIN_dom"/>
</dbReference>
<dbReference type="SUPFAM" id="SSF52540">
    <property type="entry name" value="P-loop containing nucleoside triphosphate hydrolases"/>
    <property type="match status" value="1"/>
</dbReference>
<dbReference type="Pfam" id="PF16880">
    <property type="entry name" value="EHD_N"/>
    <property type="match status" value="1"/>
</dbReference>
<dbReference type="InterPro" id="IPR027417">
    <property type="entry name" value="P-loop_NTPase"/>
</dbReference>
<dbReference type="InterPro" id="IPR045063">
    <property type="entry name" value="Dynamin_N"/>
</dbReference>
<name>A0A8I6RUA6_CIMLE</name>
<dbReference type="PROSITE" id="PS50222">
    <property type="entry name" value="EF_HAND_2"/>
    <property type="match status" value="1"/>
</dbReference>
<organism evidence="14 15">
    <name type="scientific">Cimex lectularius</name>
    <name type="common">Bed bug</name>
    <name type="synonym">Acanthia lectularia</name>
    <dbReference type="NCBI Taxonomy" id="79782"/>
    <lineage>
        <taxon>Eukaryota</taxon>
        <taxon>Metazoa</taxon>
        <taxon>Ecdysozoa</taxon>
        <taxon>Arthropoda</taxon>
        <taxon>Hexapoda</taxon>
        <taxon>Insecta</taxon>
        <taxon>Pterygota</taxon>
        <taxon>Neoptera</taxon>
        <taxon>Paraneoptera</taxon>
        <taxon>Hemiptera</taxon>
        <taxon>Heteroptera</taxon>
        <taxon>Panheteroptera</taxon>
        <taxon>Cimicomorpha</taxon>
        <taxon>Cimicidae</taxon>
        <taxon>Cimex</taxon>
    </lineage>
</organism>
<keyword evidence="7" id="KW-0967">Endosome</keyword>
<dbReference type="InterPro" id="IPR031692">
    <property type="entry name" value="EHD_N"/>
</dbReference>
<evidence type="ECO:0000256" key="1">
    <source>
        <dbReference type="ARBA" id="ARBA00004125"/>
    </source>
</evidence>
<dbReference type="FunFam" id="3.40.50.300:FF:000147">
    <property type="entry name" value="EH domain-containing protein 1"/>
    <property type="match status" value="1"/>
</dbReference>
<reference evidence="14" key="1">
    <citation type="submission" date="2022-01" db="UniProtKB">
        <authorList>
            <consortium name="EnsemblMetazoa"/>
        </authorList>
    </citation>
    <scope>IDENTIFICATION</scope>
</reference>
<dbReference type="OrthoDB" id="1716625at2759"/>
<evidence type="ECO:0000256" key="4">
    <source>
        <dbReference type="ARBA" id="ARBA00022553"/>
    </source>
</evidence>
<dbReference type="AlphaFoldDB" id="A0A8I6RUA6"/>
<dbReference type="CDD" id="cd09913">
    <property type="entry name" value="EHD"/>
    <property type="match status" value="1"/>
</dbReference>
<dbReference type="PROSITE" id="PS50031">
    <property type="entry name" value="EH"/>
    <property type="match status" value="1"/>
</dbReference>
<feature type="domain" description="EH" evidence="11">
    <location>
        <begin position="444"/>
        <end position="532"/>
    </location>
</feature>
<keyword evidence="5" id="KW-0479">Metal-binding</keyword>
<evidence type="ECO:0000256" key="3">
    <source>
        <dbReference type="ARBA" id="ARBA00022475"/>
    </source>
</evidence>
<evidence type="ECO:0000313" key="14">
    <source>
        <dbReference type="EnsemblMetazoa" id="XP_014251517.1"/>
    </source>
</evidence>
<keyword evidence="9" id="KW-0067">ATP-binding</keyword>
<dbReference type="GO" id="GO:0005509">
    <property type="term" value="F:calcium ion binding"/>
    <property type="evidence" value="ECO:0007669"/>
    <property type="project" value="InterPro"/>
</dbReference>
<dbReference type="InterPro" id="IPR002048">
    <property type="entry name" value="EF_hand_dom"/>
</dbReference>
<dbReference type="PANTHER" id="PTHR11216">
    <property type="entry name" value="EH DOMAIN"/>
    <property type="match status" value="1"/>
</dbReference>
<dbReference type="SUPFAM" id="SSF47473">
    <property type="entry name" value="EF-hand"/>
    <property type="match status" value="1"/>
</dbReference>
<dbReference type="SMART" id="SM00027">
    <property type="entry name" value="EH"/>
    <property type="match status" value="1"/>
</dbReference>
<dbReference type="PRINTS" id="PR00195">
    <property type="entry name" value="DYNAMIN"/>
</dbReference>
<dbReference type="EnsemblMetazoa" id="XM_014396031.2">
    <property type="protein sequence ID" value="XP_014251517.1"/>
    <property type="gene ID" value="LOC106667828"/>
</dbReference>
<evidence type="ECO:0000256" key="5">
    <source>
        <dbReference type="ARBA" id="ARBA00022723"/>
    </source>
</evidence>
<dbReference type="Proteomes" id="UP000494040">
    <property type="component" value="Unassembled WGS sequence"/>
</dbReference>
<keyword evidence="8" id="KW-0106">Calcium</keyword>
<evidence type="ECO:0000256" key="9">
    <source>
        <dbReference type="ARBA" id="ARBA00022840"/>
    </source>
</evidence>
<dbReference type="PROSITE" id="PS00018">
    <property type="entry name" value="EF_HAND_1"/>
    <property type="match status" value="1"/>
</dbReference>